<comment type="caution">
    <text evidence="3">The sequence shown here is derived from an EMBL/GenBank/DDBJ whole genome shotgun (WGS) entry which is preliminary data.</text>
</comment>
<organism evidence="3 4">
    <name type="scientific">Actinomadura geliboluensis</name>
    <dbReference type="NCBI Taxonomy" id="882440"/>
    <lineage>
        <taxon>Bacteria</taxon>
        <taxon>Bacillati</taxon>
        <taxon>Actinomycetota</taxon>
        <taxon>Actinomycetes</taxon>
        <taxon>Streptosporangiales</taxon>
        <taxon>Thermomonosporaceae</taxon>
        <taxon>Actinomadura</taxon>
    </lineage>
</organism>
<dbReference type="Proteomes" id="UP000305238">
    <property type="component" value="Unassembled WGS sequence"/>
</dbReference>
<dbReference type="OrthoDB" id="7838374at2"/>
<sequence>MRFPAREGRVRRPRGAAGLPDWAARGGPDCPGVQFSRAHFCSKMTAVRSAYPPLPENGVRRRFRQAEPKAQGRVIGGEPMTASVIERFRELVVDESDPFYFDHPLDHVPGMLLFSGLLELAARADGLRARGRPPGRVVAGLDFTRFCELDRGTTLACRPVPGRNRAWTVAARQAGREVCGGSIAFTDANPAAPGTGPAPAPARRADAGLVHRQRAENVLVGEPVRRGRAVVESAVLQPAGAPAAPRGPVEIVEAGRQFATMLEHEEHGRPMDATLLWVALRADVPYRVGRDVPLVLRWLTARPAGRRSRCAATLADAATGAVLGSLTYEAYAVDPEQYARTRAR</sequence>
<feature type="compositionally biased region" description="Basic and acidic residues" evidence="1">
    <location>
        <begin position="1"/>
        <end position="10"/>
    </location>
</feature>
<feature type="region of interest" description="Disordered" evidence="1">
    <location>
        <begin position="1"/>
        <end position="20"/>
    </location>
</feature>
<evidence type="ECO:0000259" key="2">
    <source>
        <dbReference type="Pfam" id="PF03756"/>
    </source>
</evidence>
<reference evidence="3 4" key="1">
    <citation type="submission" date="2019-05" db="EMBL/GenBank/DDBJ databases">
        <title>Draft genome sequence of Actinomadura geliboluensis A8036.</title>
        <authorList>
            <person name="Saricaoglu S."/>
            <person name="Isik K."/>
        </authorList>
    </citation>
    <scope>NUCLEOTIDE SEQUENCE [LARGE SCALE GENOMIC DNA]</scope>
    <source>
        <strain evidence="3 4">A8036</strain>
    </source>
</reference>
<evidence type="ECO:0000256" key="1">
    <source>
        <dbReference type="SAM" id="MobiDB-lite"/>
    </source>
</evidence>
<feature type="domain" description="A-factor biosynthesis hotdog" evidence="2">
    <location>
        <begin position="209"/>
        <end position="312"/>
    </location>
</feature>
<dbReference type="AlphaFoldDB" id="A0A5S4H4J9"/>
<protein>
    <recommendedName>
        <fullName evidence="2">A-factor biosynthesis hotdog domain-containing protein</fullName>
    </recommendedName>
</protein>
<accession>A0A5S4H4J9</accession>
<keyword evidence="4" id="KW-1185">Reference proteome</keyword>
<proteinExistence type="predicted"/>
<dbReference type="EMBL" id="VCKZ01000067">
    <property type="protein sequence ID" value="TMR40158.1"/>
    <property type="molecule type" value="Genomic_DNA"/>
</dbReference>
<dbReference type="InterPro" id="IPR005509">
    <property type="entry name" value="AfsA_hotdog_dom"/>
</dbReference>
<evidence type="ECO:0000313" key="3">
    <source>
        <dbReference type="EMBL" id="TMR40158.1"/>
    </source>
</evidence>
<dbReference type="Pfam" id="PF03756">
    <property type="entry name" value="AfsA"/>
    <property type="match status" value="2"/>
</dbReference>
<name>A0A5S4H4J9_9ACTN</name>
<feature type="domain" description="A-factor biosynthesis hotdog" evidence="2">
    <location>
        <begin position="90"/>
        <end position="117"/>
    </location>
</feature>
<gene>
    <name evidence="3" type="ORF">ETD96_12335</name>
</gene>
<evidence type="ECO:0000313" key="4">
    <source>
        <dbReference type="Proteomes" id="UP000305238"/>
    </source>
</evidence>